<dbReference type="AlphaFoldDB" id="A0A0K9Q0M8"/>
<gene>
    <name evidence="5" type="ORF">ZOSMA_123G00520</name>
</gene>
<dbReference type="Pfam" id="PF13857">
    <property type="entry name" value="Ank_5"/>
    <property type="match status" value="1"/>
</dbReference>
<keyword evidence="6" id="KW-1185">Reference proteome</keyword>
<feature type="compositionally biased region" description="Basic and acidic residues" evidence="4">
    <location>
        <begin position="206"/>
        <end position="215"/>
    </location>
</feature>
<dbReference type="SUPFAM" id="SSF48403">
    <property type="entry name" value="Ankyrin repeat"/>
    <property type="match status" value="1"/>
</dbReference>
<dbReference type="STRING" id="29655.A0A0K9Q0M8"/>
<dbReference type="GO" id="GO:0000976">
    <property type="term" value="F:transcription cis-regulatory region binding"/>
    <property type="evidence" value="ECO:0000318"/>
    <property type="project" value="GO_Central"/>
</dbReference>
<dbReference type="SMART" id="SM00248">
    <property type="entry name" value="ANK"/>
    <property type="match status" value="3"/>
</dbReference>
<name>A0A0K9Q0M8_ZOSMR</name>
<evidence type="ECO:0000256" key="3">
    <source>
        <dbReference type="PROSITE-ProRule" id="PRU00023"/>
    </source>
</evidence>
<dbReference type="InterPro" id="IPR036770">
    <property type="entry name" value="Ankyrin_rpt-contain_sf"/>
</dbReference>
<dbReference type="GO" id="GO:0005634">
    <property type="term" value="C:nucleus"/>
    <property type="evidence" value="ECO:0000318"/>
    <property type="project" value="GO_Central"/>
</dbReference>
<evidence type="ECO:0000313" key="5">
    <source>
        <dbReference type="EMBL" id="KMZ74704.1"/>
    </source>
</evidence>
<dbReference type="InterPro" id="IPR002110">
    <property type="entry name" value="Ankyrin_rpt"/>
</dbReference>
<evidence type="ECO:0000256" key="1">
    <source>
        <dbReference type="ARBA" id="ARBA00022737"/>
    </source>
</evidence>
<feature type="compositionally biased region" description="Basic and acidic residues" evidence="4">
    <location>
        <begin position="149"/>
        <end position="159"/>
    </location>
</feature>
<feature type="repeat" description="ANK" evidence="3">
    <location>
        <begin position="29"/>
        <end position="61"/>
    </location>
</feature>
<sequence length="248" mass="27992">MMLRGWEISSRFRSIFCSNPLVINSRDRHSRTPLHLAAWAGQTEVVRYLCSNKVDVGATAMDDMGAIHFASQKGHLEVVRLLVSSGVSVKVSNRKGFTPLHYAVKESHMELIKYLIKKGSCLTSKTKAGEIPSDLALNEEVRMFLQEFEKSSKNEDKTENNTNDDQPMQIEAIGEDNVIEKHDIRKKSDDAVGDENVNATLLEPGNGRDKRKSENVENEENEESSIKPKRTKINLDHLLAENDLQEEE</sequence>
<dbReference type="GO" id="GO:0045944">
    <property type="term" value="P:positive regulation of transcription by RNA polymerase II"/>
    <property type="evidence" value="ECO:0000318"/>
    <property type="project" value="GO_Central"/>
</dbReference>
<feature type="region of interest" description="Disordered" evidence="4">
    <location>
        <begin position="149"/>
        <end position="170"/>
    </location>
</feature>
<dbReference type="PROSITE" id="PS50088">
    <property type="entry name" value="ANK_REPEAT"/>
    <property type="match status" value="3"/>
</dbReference>
<dbReference type="EMBL" id="LFYR01000252">
    <property type="protein sequence ID" value="KMZ74704.1"/>
    <property type="molecule type" value="Genomic_DNA"/>
</dbReference>
<evidence type="ECO:0000256" key="2">
    <source>
        <dbReference type="ARBA" id="ARBA00023043"/>
    </source>
</evidence>
<dbReference type="OMA" id="WAGHANV"/>
<evidence type="ECO:0000256" key="4">
    <source>
        <dbReference type="SAM" id="MobiDB-lite"/>
    </source>
</evidence>
<evidence type="ECO:0000313" key="6">
    <source>
        <dbReference type="Proteomes" id="UP000036987"/>
    </source>
</evidence>
<dbReference type="PROSITE" id="PS50297">
    <property type="entry name" value="ANK_REP_REGION"/>
    <property type="match status" value="3"/>
</dbReference>
<proteinExistence type="predicted"/>
<feature type="region of interest" description="Disordered" evidence="4">
    <location>
        <begin position="185"/>
        <end position="248"/>
    </location>
</feature>
<feature type="repeat" description="ANK" evidence="3">
    <location>
        <begin position="62"/>
        <end position="94"/>
    </location>
</feature>
<protein>
    <submittedName>
        <fullName evidence="5">Putative Ankyrin repeat-containing protein</fullName>
    </submittedName>
</protein>
<reference evidence="6" key="1">
    <citation type="journal article" date="2016" name="Nature">
        <title>The genome of the seagrass Zostera marina reveals angiosperm adaptation to the sea.</title>
        <authorList>
            <person name="Olsen J.L."/>
            <person name="Rouze P."/>
            <person name="Verhelst B."/>
            <person name="Lin Y.-C."/>
            <person name="Bayer T."/>
            <person name="Collen J."/>
            <person name="Dattolo E."/>
            <person name="De Paoli E."/>
            <person name="Dittami S."/>
            <person name="Maumus F."/>
            <person name="Michel G."/>
            <person name="Kersting A."/>
            <person name="Lauritano C."/>
            <person name="Lohaus R."/>
            <person name="Toepel M."/>
            <person name="Tonon T."/>
            <person name="Vanneste K."/>
            <person name="Amirebrahimi M."/>
            <person name="Brakel J."/>
            <person name="Bostroem C."/>
            <person name="Chovatia M."/>
            <person name="Grimwood J."/>
            <person name="Jenkins J.W."/>
            <person name="Jueterbock A."/>
            <person name="Mraz A."/>
            <person name="Stam W.T."/>
            <person name="Tice H."/>
            <person name="Bornberg-Bauer E."/>
            <person name="Green P.J."/>
            <person name="Pearson G.A."/>
            <person name="Procaccini G."/>
            <person name="Duarte C.M."/>
            <person name="Schmutz J."/>
            <person name="Reusch T.B.H."/>
            <person name="Van de Peer Y."/>
        </authorList>
    </citation>
    <scope>NUCLEOTIDE SEQUENCE [LARGE SCALE GENOMIC DNA]</scope>
    <source>
        <strain evidence="6">cv. Finnish</strain>
    </source>
</reference>
<dbReference type="Gene3D" id="1.25.40.20">
    <property type="entry name" value="Ankyrin repeat-containing domain"/>
    <property type="match status" value="1"/>
</dbReference>
<dbReference type="OrthoDB" id="539213at2759"/>
<comment type="caution">
    <text evidence="5">The sequence shown here is derived from an EMBL/GenBank/DDBJ whole genome shotgun (WGS) entry which is preliminary data.</text>
</comment>
<accession>A0A0K9Q0M8</accession>
<dbReference type="Proteomes" id="UP000036987">
    <property type="component" value="Unassembled WGS sequence"/>
</dbReference>
<feature type="repeat" description="ANK" evidence="3">
    <location>
        <begin position="95"/>
        <end position="127"/>
    </location>
</feature>
<keyword evidence="1" id="KW-0677">Repeat</keyword>
<dbReference type="PRINTS" id="PR01415">
    <property type="entry name" value="ANKYRIN"/>
</dbReference>
<organism evidence="5 6">
    <name type="scientific">Zostera marina</name>
    <name type="common">Eelgrass</name>
    <dbReference type="NCBI Taxonomy" id="29655"/>
    <lineage>
        <taxon>Eukaryota</taxon>
        <taxon>Viridiplantae</taxon>
        <taxon>Streptophyta</taxon>
        <taxon>Embryophyta</taxon>
        <taxon>Tracheophyta</taxon>
        <taxon>Spermatophyta</taxon>
        <taxon>Magnoliopsida</taxon>
        <taxon>Liliopsida</taxon>
        <taxon>Zosteraceae</taxon>
        <taxon>Zostera</taxon>
    </lineage>
</organism>
<keyword evidence="2 3" id="KW-0040">ANK repeat</keyword>
<dbReference type="PANTHER" id="PTHR24171:SF8">
    <property type="entry name" value="BRCA1-ASSOCIATED RING DOMAIN PROTEIN 1"/>
    <property type="match status" value="1"/>
</dbReference>
<dbReference type="Pfam" id="PF12796">
    <property type="entry name" value="Ank_2"/>
    <property type="match status" value="1"/>
</dbReference>
<dbReference type="PANTHER" id="PTHR24171">
    <property type="entry name" value="ANKYRIN REPEAT DOMAIN-CONTAINING PROTEIN 39-RELATED"/>
    <property type="match status" value="1"/>
</dbReference>